<dbReference type="InterPro" id="IPR036084">
    <property type="entry name" value="Ser_inhib-like_sf"/>
</dbReference>
<name>A0AA39FR73_9HYME</name>
<accession>A0AA39FR73</accession>
<protein>
    <recommendedName>
        <fullName evidence="2">TIL domain-containing protein</fullName>
    </recommendedName>
</protein>
<sequence>MALEKSAWTIEFTSCACRTVEFKPERNVYNVVVSSNNTSNEVEAQIKTRGVQNYSVKGGQHIVHYKPQIFLRNFFRTRCHINEEESECQRMEHGTCWDRDGFDSSYPCRYGCDCKNGYLRNSQGYCILERHCGIIRKPINFIEPLTIHMKMFLSRRKTPPGVRP</sequence>
<dbReference type="EMBL" id="JAQQBS010000002">
    <property type="protein sequence ID" value="KAK0174198.1"/>
    <property type="molecule type" value="Genomic_DNA"/>
</dbReference>
<dbReference type="AlphaFoldDB" id="A0AA39FR73"/>
<evidence type="ECO:0000313" key="4">
    <source>
        <dbReference type="Proteomes" id="UP001168990"/>
    </source>
</evidence>
<organism evidence="3 4">
    <name type="scientific">Microctonus aethiopoides</name>
    <dbReference type="NCBI Taxonomy" id="144406"/>
    <lineage>
        <taxon>Eukaryota</taxon>
        <taxon>Metazoa</taxon>
        <taxon>Ecdysozoa</taxon>
        <taxon>Arthropoda</taxon>
        <taxon>Hexapoda</taxon>
        <taxon>Insecta</taxon>
        <taxon>Pterygota</taxon>
        <taxon>Neoptera</taxon>
        <taxon>Endopterygota</taxon>
        <taxon>Hymenoptera</taxon>
        <taxon>Apocrita</taxon>
        <taxon>Ichneumonoidea</taxon>
        <taxon>Braconidae</taxon>
        <taxon>Euphorinae</taxon>
        <taxon>Microctonus</taxon>
    </lineage>
</organism>
<keyword evidence="4" id="KW-1185">Reference proteome</keyword>
<proteinExistence type="inferred from homology"/>
<evidence type="ECO:0000313" key="3">
    <source>
        <dbReference type="EMBL" id="KAK0174198.1"/>
    </source>
</evidence>
<dbReference type="Proteomes" id="UP001168990">
    <property type="component" value="Unassembled WGS sequence"/>
</dbReference>
<feature type="domain" description="TIL" evidence="2">
    <location>
        <begin position="79"/>
        <end position="132"/>
    </location>
</feature>
<dbReference type="Pfam" id="PF01826">
    <property type="entry name" value="TIL"/>
    <property type="match status" value="1"/>
</dbReference>
<dbReference type="CDD" id="cd19941">
    <property type="entry name" value="TIL"/>
    <property type="match status" value="1"/>
</dbReference>
<dbReference type="SUPFAM" id="SSF57567">
    <property type="entry name" value="Serine protease inhibitors"/>
    <property type="match status" value="1"/>
</dbReference>
<reference evidence="3" key="1">
    <citation type="journal article" date="2023" name="bioRxiv">
        <title>Scaffold-level genome assemblies of two parasitoid biocontrol wasps reveal the parthenogenesis mechanism and an associated novel virus.</title>
        <authorList>
            <person name="Inwood S."/>
            <person name="Skelly J."/>
            <person name="Guhlin J."/>
            <person name="Harrop T."/>
            <person name="Goldson S."/>
            <person name="Dearden P."/>
        </authorList>
    </citation>
    <scope>NUCLEOTIDE SEQUENCE</scope>
    <source>
        <strain evidence="3">Irish</strain>
        <tissue evidence="3">Whole body</tissue>
    </source>
</reference>
<comment type="similarity">
    <text evidence="1">Belongs to the serine protease inhibitor-like (TIL domain-containing) family.</text>
</comment>
<evidence type="ECO:0000259" key="2">
    <source>
        <dbReference type="Pfam" id="PF01826"/>
    </source>
</evidence>
<dbReference type="InterPro" id="IPR002919">
    <property type="entry name" value="TIL_dom"/>
</dbReference>
<evidence type="ECO:0000256" key="1">
    <source>
        <dbReference type="ARBA" id="ARBA00007611"/>
    </source>
</evidence>
<comment type="caution">
    <text evidence="3">The sequence shown here is derived from an EMBL/GenBank/DDBJ whole genome shotgun (WGS) entry which is preliminary data.</text>
</comment>
<reference evidence="3" key="2">
    <citation type="submission" date="2023-03" db="EMBL/GenBank/DDBJ databases">
        <authorList>
            <person name="Inwood S.N."/>
            <person name="Skelly J.G."/>
            <person name="Guhlin J."/>
            <person name="Harrop T.W.R."/>
            <person name="Goldson S.G."/>
            <person name="Dearden P.K."/>
        </authorList>
    </citation>
    <scope>NUCLEOTIDE SEQUENCE</scope>
    <source>
        <strain evidence="3">Irish</strain>
        <tissue evidence="3">Whole body</tissue>
    </source>
</reference>
<gene>
    <name evidence="3" type="ORF">PV328_007307</name>
</gene>
<dbReference type="Gene3D" id="2.10.25.10">
    <property type="entry name" value="Laminin"/>
    <property type="match status" value="1"/>
</dbReference>